<dbReference type="InterPro" id="IPR055348">
    <property type="entry name" value="DctQ"/>
</dbReference>
<keyword evidence="5 7" id="KW-1133">Transmembrane helix</keyword>
<evidence type="ECO:0000313" key="10">
    <source>
        <dbReference type="Proteomes" id="UP000598488"/>
    </source>
</evidence>
<keyword evidence="7" id="KW-0997">Cell inner membrane</keyword>
<sequence>MFSLNSLIGLIDKILTMIVIPVVVVLSIAIASMLAWGIFSRSLLNAPVFGLEELVLISAMWLYMLGAVLAAKDRSHLTADFVSVIFKNEKLIAGFAVLATTISIVMALYFVSWSYELLAWSLKKAQITPVFKLPWYISQSSLFVGSLALVFYLIRDFIKDCQKFINV</sequence>
<protein>
    <recommendedName>
        <fullName evidence="7">TRAP transporter small permease protein</fullName>
    </recommendedName>
</protein>
<feature type="transmembrane region" description="Helical" evidence="7">
    <location>
        <begin position="54"/>
        <end position="71"/>
    </location>
</feature>
<comment type="caution">
    <text evidence="9">The sequence shown here is derived from an EMBL/GenBank/DDBJ whole genome shotgun (WGS) entry which is preliminary data.</text>
</comment>
<keyword evidence="3" id="KW-1003">Cell membrane</keyword>
<comment type="subunit">
    <text evidence="7">The complex comprises the extracytoplasmic solute receptor protein and the two transmembrane proteins.</text>
</comment>
<evidence type="ECO:0000256" key="2">
    <source>
        <dbReference type="ARBA" id="ARBA00022448"/>
    </source>
</evidence>
<evidence type="ECO:0000256" key="4">
    <source>
        <dbReference type="ARBA" id="ARBA00022692"/>
    </source>
</evidence>
<proteinExistence type="inferred from homology"/>
<keyword evidence="4 7" id="KW-0812">Transmembrane</keyword>
<gene>
    <name evidence="9" type="ORF">JHD44_17030</name>
</gene>
<comment type="subcellular location">
    <subcellularLocation>
        <location evidence="7">Cell inner membrane</location>
        <topology evidence="7">Multi-pass membrane protein</topology>
    </subcellularLocation>
    <subcellularLocation>
        <location evidence="1">Cell membrane</location>
        <topology evidence="1">Multi-pass membrane protein</topology>
    </subcellularLocation>
</comment>
<feature type="domain" description="Tripartite ATP-independent periplasmic transporters DctQ component" evidence="8">
    <location>
        <begin position="32"/>
        <end position="160"/>
    </location>
</feature>
<feature type="transmembrane region" description="Helical" evidence="7">
    <location>
        <begin position="14"/>
        <end position="39"/>
    </location>
</feature>
<reference evidence="9 10" key="1">
    <citation type="submission" date="2020-12" db="EMBL/GenBank/DDBJ databases">
        <title>Comparative genome analysis of fungal antagonists Marinomonas ostreistagni 398 and M. spartinae 468.</title>
        <authorList>
            <person name="Fields J.L."/>
            <person name="Mavrodi O.V."/>
            <person name="Biber P.D."/>
            <person name="Indest K.J."/>
            <person name="Mavrodi D.V."/>
        </authorList>
    </citation>
    <scope>NUCLEOTIDE SEQUENCE [LARGE SCALE GENOMIC DNA]</scope>
    <source>
        <strain evidence="9 10">USM7</strain>
    </source>
</reference>
<evidence type="ECO:0000256" key="6">
    <source>
        <dbReference type="ARBA" id="ARBA00023136"/>
    </source>
</evidence>
<evidence type="ECO:0000259" key="8">
    <source>
        <dbReference type="Pfam" id="PF04290"/>
    </source>
</evidence>
<name>A0ABS0ZFG0_9GAMM</name>
<feature type="transmembrane region" description="Helical" evidence="7">
    <location>
        <begin position="135"/>
        <end position="154"/>
    </location>
</feature>
<evidence type="ECO:0000256" key="5">
    <source>
        <dbReference type="ARBA" id="ARBA00022989"/>
    </source>
</evidence>
<dbReference type="Pfam" id="PF04290">
    <property type="entry name" value="DctQ"/>
    <property type="match status" value="1"/>
</dbReference>
<dbReference type="EMBL" id="JAEMUH010000019">
    <property type="protein sequence ID" value="MBJ7552391.1"/>
    <property type="molecule type" value="Genomic_DNA"/>
</dbReference>
<accession>A0ABS0ZFG0</accession>
<evidence type="ECO:0000313" key="9">
    <source>
        <dbReference type="EMBL" id="MBJ7552391.1"/>
    </source>
</evidence>
<evidence type="ECO:0000256" key="3">
    <source>
        <dbReference type="ARBA" id="ARBA00022475"/>
    </source>
</evidence>
<comment type="function">
    <text evidence="7">Part of the tripartite ATP-independent periplasmic (TRAP) transport system.</text>
</comment>
<evidence type="ECO:0000256" key="7">
    <source>
        <dbReference type="RuleBase" id="RU369079"/>
    </source>
</evidence>
<keyword evidence="10" id="KW-1185">Reference proteome</keyword>
<keyword evidence="6 7" id="KW-0472">Membrane</keyword>
<feature type="transmembrane region" description="Helical" evidence="7">
    <location>
        <begin position="91"/>
        <end position="115"/>
    </location>
</feature>
<organism evidence="9 10">
    <name type="scientific">Marinomonas ostreistagni</name>
    <dbReference type="NCBI Taxonomy" id="359209"/>
    <lineage>
        <taxon>Bacteria</taxon>
        <taxon>Pseudomonadati</taxon>
        <taxon>Pseudomonadota</taxon>
        <taxon>Gammaproteobacteria</taxon>
        <taxon>Oceanospirillales</taxon>
        <taxon>Oceanospirillaceae</taxon>
        <taxon>Marinomonas</taxon>
    </lineage>
</organism>
<dbReference type="Proteomes" id="UP000598488">
    <property type="component" value="Unassembled WGS sequence"/>
</dbReference>
<dbReference type="RefSeq" id="WP_199463966.1">
    <property type="nucleotide sequence ID" value="NZ_JAEMUH010000019.1"/>
</dbReference>
<keyword evidence="2 7" id="KW-0813">Transport</keyword>
<comment type="similarity">
    <text evidence="7">Belongs to the TRAP transporter small permease family.</text>
</comment>
<evidence type="ECO:0000256" key="1">
    <source>
        <dbReference type="ARBA" id="ARBA00004651"/>
    </source>
</evidence>